<evidence type="ECO:0000313" key="3">
    <source>
        <dbReference type="Proteomes" id="UP001204615"/>
    </source>
</evidence>
<gene>
    <name evidence="2" type="ORF">NC595_02815</name>
</gene>
<proteinExistence type="predicted"/>
<sequence>MPRLPVAAALALLFLTACSRTMDDSDIKQNPHPKQAYDITVTLRDAPGPFDSVRGEMAFEVENHECVPQDPFSGARKVPTYYPAFELRPAGDGTYRGTVYLDLLRDSDYFGLGRCRWHFTGLLASFQAYGVRFVGTMTDEDVRSGEPTTQFFAKKLFRPSDIEDFGVNGVPMSDYVRAHPDDFFSMTLIAKERRHGSSLE</sequence>
<comment type="caution">
    <text evidence="2">The sequence shown here is derived from an EMBL/GenBank/DDBJ whole genome shotgun (WGS) entry which is preliminary data.</text>
</comment>
<evidence type="ECO:0000256" key="1">
    <source>
        <dbReference type="SAM" id="SignalP"/>
    </source>
</evidence>
<dbReference type="Proteomes" id="UP001204615">
    <property type="component" value="Unassembled WGS sequence"/>
</dbReference>
<name>A0ABT1F6I0_9GAMM</name>
<feature type="signal peptide" evidence="1">
    <location>
        <begin position="1"/>
        <end position="19"/>
    </location>
</feature>
<reference evidence="2 3" key="1">
    <citation type="submission" date="2022-06" db="EMBL/GenBank/DDBJ databases">
        <title>Dyella sp. Sa strain:Sa Genome sequencing.</title>
        <authorList>
            <person name="Park S."/>
        </authorList>
    </citation>
    <scope>NUCLEOTIDE SEQUENCE [LARGE SCALE GENOMIC DNA]</scope>
    <source>
        <strain evidence="2 3">Sa</strain>
    </source>
</reference>
<accession>A0ABT1F6I0</accession>
<protein>
    <recommendedName>
        <fullName evidence="4">Lipoprotein</fullName>
    </recommendedName>
</protein>
<evidence type="ECO:0000313" key="2">
    <source>
        <dbReference type="EMBL" id="MCP1372986.1"/>
    </source>
</evidence>
<dbReference type="PROSITE" id="PS51257">
    <property type="entry name" value="PROKAR_LIPOPROTEIN"/>
    <property type="match status" value="1"/>
</dbReference>
<organism evidence="2 3">
    <name type="scientific">Dyella lutea</name>
    <dbReference type="NCBI Taxonomy" id="2950441"/>
    <lineage>
        <taxon>Bacteria</taxon>
        <taxon>Pseudomonadati</taxon>
        <taxon>Pseudomonadota</taxon>
        <taxon>Gammaproteobacteria</taxon>
        <taxon>Lysobacterales</taxon>
        <taxon>Rhodanobacteraceae</taxon>
        <taxon>Dyella</taxon>
    </lineage>
</organism>
<feature type="chain" id="PRO_5045484346" description="Lipoprotein" evidence="1">
    <location>
        <begin position="20"/>
        <end position="200"/>
    </location>
</feature>
<keyword evidence="1" id="KW-0732">Signal</keyword>
<keyword evidence="3" id="KW-1185">Reference proteome</keyword>
<dbReference type="EMBL" id="JAMZEK010000001">
    <property type="protein sequence ID" value="MCP1372986.1"/>
    <property type="molecule type" value="Genomic_DNA"/>
</dbReference>
<dbReference type="RefSeq" id="WP_253564757.1">
    <property type="nucleotide sequence ID" value="NZ_JAMZEK010000001.1"/>
</dbReference>
<evidence type="ECO:0008006" key="4">
    <source>
        <dbReference type="Google" id="ProtNLM"/>
    </source>
</evidence>